<dbReference type="Pfam" id="PF01624">
    <property type="entry name" value="MutS_I"/>
    <property type="match status" value="1"/>
</dbReference>
<feature type="domain" description="DNA mismatch repair protein MutS-like N-terminal" evidence="1">
    <location>
        <begin position="33"/>
        <end position="114"/>
    </location>
</feature>
<comment type="caution">
    <text evidence="2">The sequence shown here is derived from an EMBL/GenBank/DDBJ whole genome shotgun (WGS) entry which is preliminary data.</text>
</comment>
<dbReference type="GO" id="GO:0030983">
    <property type="term" value="F:mismatched DNA binding"/>
    <property type="evidence" value="ECO:0007669"/>
    <property type="project" value="InterPro"/>
</dbReference>
<organism evidence="2 3">
    <name type="scientific">Segatella copri</name>
    <dbReference type="NCBI Taxonomy" id="165179"/>
    <lineage>
        <taxon>Bacteria</taxon>
        <taxon>Pseudomonadati</taxon>
        <taxon>Bacteroidota</taxon>
        <taxon>Bacteroidia</taxon>
        <taxon>Bacteroidales</taxon>
        <taxon>Prevotellaceae</taxon>
        <taxon>Segatella</taxon>
    </lineage>
</organism>
<gene>
    <name evidence="2" type="ORF">KSW82_04850</name>
</gene>
<dbReference type="InterPro" id="IPR007695">
    <property type="entry name" value="DNA_mismatch_repair_MutS-lik_N"/>
</dbReference>
<sequence>MFVSASSAEVSSFLSTTNNQKQEVKIMTEAKKKQFTELKEMHPDTLLLFRCGDFYESYQEDAENASRILGITLTRDKEGDRQACFPYHALDTYLPKLIRAGHRLAICDELEQGRAAQ</sequence>
<dbReference type="GO" id="GO:0005524">
    <property type="term" value="F:ATP binding"/>
    <property type="evidence" value="ECO:0007669"/>
    <property type="project" value="InterPro"/>
</dbReference>
<accession>A0AAW4MZT3</accession>
<evidence type="ECO:0000259" key="1">
    <source>
        <dbReference type="Pfam" id="PF01624"/>
    </source>
</evidence>
<evidence type="ECO:0000313" key="2">
    <source>
        <dbReference type="EMBL" id="MBV3387068.1"/>
    </source>
</evidence>
<name>A0AAW4MZT3_9BACT</name>
<dbReference type="EMBL" id="JAHOEI010000010">
    <property type="protein sequence ID" value="MBV3387068.1"/>
    <property type="molecule type" value="Genomic_DNA"/>
</dbReference>
<evidence type="ECO:0000313" key="3">
    <source>
        <dbReference type="Proteomes" id="UP001196765"/>
    </source>
</evidence>
<reference evidence="2" key="1">
    <citation type="submission" date="2021-06" db="EMBL/GenBank/DDBJ databases">
        <title>Collection of gut derived symbiotic bacterial strains cultured from healthy donors.</title>
        <authorList>
            <person name="Lin H."/>
            <person name="Littmann E."/>
            <person name="Pamer E.G."/>
        </authorList>
    </citation>
    <scope>NUCLEOTIDE SEQUENCE</scope>
    <source>
        <strain evidence="2">MSK.21.74</strain>
    </source>
</reference>
<proteinExistence type="predicted"/>
<dbReference type="AlphaFoldDB" id="A0AAW4MZT3"/>
<dbReference type="Proteomes" id="UP001196765">
    <property type="component" value="Unassembled WGS sequence"/>
</dbReference>
<dbReference type="GO" id="GO:0006298">
    <property type="term" value="P:mismatch repair"/>
    <property type="evidence" value="ECO:0007669"/>
    <property type="project" value="InterPro"/>
</dbReference>
<protein>
    <recommendedName>
        <fullName evidence="1">DNA mismatch repair protein MutS-like N-terminal domain-containing protein</fullName>
    </recommendedName>
</protein>